<protein>
    <submittedName>
        <fullName evidence="1">Uncharacterized protein</fullName>
    </submittedName>
</protein>
<sequence length="63" mass="6841">MLGRNGLGADWGFGCQRDGVLALINGLGMRFIRAINVDSSIKRVNSRFTSHANAVFALLPHMP</sequence>
<gene>
    <name evidence="1" type="ORF">IMCC3135_19170</name>
</gene>
<keyword evidence="2" id="KW-1185">Reference proteome</keyword>
<proteinExistence type="predicted"/>
<evidence type="ECO:0000313" key="1">
    <source>
        <dbReference type="EMBL" id="ASJ73913.1"/>
    </source>
</evidence>
<dbReference type="KEGG" id="gai:IMCC3135_19170"/>
<organism evidence="1 2">
    <name type="scientific">Granulosicoccus antarcticus IMCC3135</name>
    <dbReference type="NCBI Taxonomy" id="1192854"/>
    <lineage>
        <taxon>Bacteria</taxon>
        <taxon>Pseudomonadati</taxon>
        <taxon>Pseudomonadota</taxon>
        <taxon>Gammaproteobacteria</taxon>
        <taxon>Chromatiales</taxon>
        <taxon>Granulosicoccaceae</taxon>
        <taxon>Granulosicoccus</taxon>
    </lineage>
</organism>
<reference evidence="1 2" key="1">
    <citation type="submission" date="2016-12" db="EMBL/GenBank/DDBJ databases">
        <authorList>
            <person name="Song W.-J."/>
            <person name="Kurnit D.M."/>
        </authorList>
    </citation>
    <scope>NUCLEOTIDE SEQUENCE [LARGE SCALE GENOMIC DNA]</scope>
    <source>
        <strain evidence="1 2">IMCC3135</strain>
    </source>
</reference>
<dbReference type="EMBL" id="CP018632">
    <property type="protein sequence ID" value="ASJ73913.1"/>
    <property type="molecule type" value="Genomic_DNA"/>
</dbReference>
<evidence type="ECO:0000313" key="2">
    <source>
        <dbReference type="Proteomes" id="UP000250079"/>
    </source>
</evidence>
<dbReference type="Proteomes" id="UP000250079">
    <property type="component" value="Chromosome"/>
</dbReference>
<name>A0A2Z2NRE5_9GAMM</name>
<accession>A0A2Z2NRE5</accession>
<dbReference type="AlphaFoldDB" id="A0A2Z2NRE5"/>